<sequence>MERKSARCSKGDAFRISIVLTLPGLPMAGSASEDHPEVIELCEMCLWSEGQVWRCRQECQHHRDEKQD</sequence>
<evidence type="ECO:0000313" key="1">
    <source>
        <dbReference type="EMBL" id="OHV97080.1"/>
    </source>
</evidence>
<name>A0A1S1U9G4_9BURK</name>
<dbReference type="Proteomes" id="UP000179840">
    <property type="component" value="Unassembled WGS sequence"/>
</dbReference>
<gene>
    <name evidence="1" type="ORF">AKG95_07240</name>
</gene>
<comment type="caution">
    <text evidence="1">The sequence shown here is derived from an EMBL/GenBank/DDBJ whole genome shotgun (WGS) entry which is preliminary data.</text>
</comment>
<reference evidence="1 2" key="1">
    <citation type="submission" date="2015-06" db="EMBL/GenBank/DDBJ databases">
        <title>Draft genome sequencing of a biphenyl-degrading bacterium, Janthinobacterium lividum MEG1.</title>
        <authorList>
            <person name="Shimodaira J."/>
            <person name="Hatta T."/>
        </authorList>
    </citation>
    <scope>NUCLEOTIDE SEQUENCE [LARGE SCALE GENOMIC DNA]</scope>
    <source>
        <strain evidence="1 2">MEG1</strain>
    </source>
</reference>
<accession>A0A1S1U9G4</accession>
<dbReference type="EMBL" id="LFKP01000005">
    <property type="protein sequence ID" value="OHV97080.1"/>
    <property type="molecule type" value="Genomic_DNA"/>
</dbReference>
<organism evidence="1 2">
    <name type="scientific">Janthinobacterium lividum</name>
    <dbReference type="NCBI Taxonomy" id="29581"/>
    <lineage>
        <taxon>Bacteria</taxon>
        <taxon>Pseudomonadati</taxon>
        <taxon>Pseudomonadota</taxon>
        <taxon>Betaproteobacteria</taxon>
        <taxon>Burkholderiales</taxon>
        <taxon>Oxalobacteraceae</taxon>
        <taxon>Janthinobacterium</taxon>
    </lineage>
</organism>
<proteinExistence type="predicted"/>
<evidence type="ECO:0000313" key="2">
    <source>
        <dbReference type="Proteomes" id="UP000179840"/>
    </source>
</evidence>
<dbReference type="AlphaFoldDB" id="A0A1S1U9G4"/>
<protein>
    <submittedName>
        <fullName evidence="1">Uncharacterized protein</fullName>
    </submittedName>
</protein>